<organism evidence="1 2">
    <name type="scientific">Fuerstiella marisgermanici</name>
    <dbReference type="NCBI Taxonomy" id="1891926"/>
    <lineage>
        <taxon>Bacteria</taxon>
        <taxon>Pseudomonadati</taxon>
        <taxon>Planctomycetota</taxon>
        <taxon>Planctomycetia</taxon>
        <taxon>Planctomycetales</taxon>
        <taxon>Planctomycetaceae</taxon>
        <taxon>Fuerstiella</taxon>
    </lineage>
</organism>
<evidence type="ECO:0000313" key="2">
    <source>
        <dbReference type="Proteomes" id="UP000187735"/>
    </source>
</evidence>
<dbReference type="AlphaFoldDB" id="A0A1P8WQK9"/>
<dbReference type="STRING" id="1891926.Fuma_06014"/>
<dbReference type="Proteomes" id="UP000187735">
    <property type="component" value="Chromosome"/>
</dbReference>
<dbReference type="EMBL" id="CP017641">
    <property type="protein sequence ID" value="APZ96346.1"/>
    <property type="molecule type" value="Genomic_DNA"/>
</dbReference>
<dbReference type="RefSeq" id="WP_145944458.1">
    <property type="nucleotide sequence ID" value="NZ_CP017641.1"/>
</dbReference>
<gene>
    <name evidence="1" type="ORF">Fuma_06014</name>
</gene>
<reference evidence="1 2" key="1">
    <citation type="journal article" date="2016" name="Front. Microbiol.">
        <title>Fuerstia marisgermanicae gen. nov., sp. nov., an Unusual Member of the Phylum Planctomycetes from the German Wadden Sea.</title>
        <authorList>
            <person name="Kohn T."/>
            <person name="Heuer A."/>
            <person name="Jogler M."/>
            <person name="Vollmers J."/>
            <person name="Boedeker C."/>
            <person name="Bunk B."/>
            <person name="Rast P."/>
            <person name="Borchert D."/>
            <person name="Glockner I."/>
            <person name="Freese H.M."/>
            <person name="Klenk H.P."/>
            <person name="Overmann J."/>
            <person name="Kaster A.K."/>
            <person name="Rohde M."/>
            <person name="Wiegand S."/>
            <person name="Jogler C."/>
        </authorList>
    </citation>
    <scope>NUCLEOTIDE SEQUENCE [LARGE SCALE GENOMIC DNA]</scope>
    <source>
        <strain evidence="1 2">NH11</strain>
    </source>
</reference>
<dbReference type="PROSITE" id="PS51257">
    <property type="entry name" value="PROKAR_LIPOPROTEIN"/>
    <property type="match status" value="1"/>
</dbReference>
<name>A0A1P8WQK9_9PLAN</name>
<protein>
    <submittedName>
        <fullName evidence="1">Uncharacterized protein</fullName>
    </submittedName>
</protein>
<accession>A0A1P8WQK9</accession>
<evidence type="ECO:0000313" key="1">
    <source>
        <dbReference type="EMBL" id="APZ96346.1"/>
    </source>
</evidence>
<sequence>MRLLHRCLAQRRPRRLRRSATGLTANAAGACIATLDSALEVRLLLSANVADAQALTLVADNAAAESEQLVQMFSVTTKVTSVGREDSVALPVASAPPGNVSADMDKLDGSIVDEFTFHYDFSGSADDRVSFNRPQLLEDSTRNGLVVSAPLRDHFSDSVAVIARPQLNTALTVEKLLPAPATEQTLRVLPEIRSTLKFASVVVTPTAEQTPPIAQRNVEVLATSSTIYTSAATASAPDVFHSLTDSMPSLADPERANTVLNVGASSTVRSGAKLQLPNSRFRHVQRSAKGRQVSDDALLTLRADTSGNTVTAATLTGSHAPSAPQNIGDLIDVLVQLDAVGPFTTEVGDVSTWLQAQLLKDSRREAVEQGSAEESPNVCVDNTATEALERSGQREQHAFSRLEILTSDGLAILLLSDNPPEPPEIAGIWQQLKFDCNPRGPPVSDSQSASEFTQLTARIKQRQQLRYSITPRGPSAASTF</sequence>
<keyword evidence="2" id="KW-1185">Reference proteome</keyword>
<dbReference type="KEGG" id="fmr:Fuma_06014"/>
<proteinExistence type="predicted"/>